<reference evidence="3" key="1">
    <citation type="submission" date="2023-07" db="EMBL/GenBank/DDBJ databases">
        <title>Sorghum-associated microbial communities from plants grown in Nebraska, USA.</title>
        <authorList>
            <person name="Schachtman D."/>
        </authorList>
    </citation>
    <scope>NUCLEOTIDE SEQUENCE</scope>
    <source>
        <strain evidence="3">BE330</strain>
    </source>
</reference>
<dbReference type="InterPro" id="IPR007055">
    <property type="entry name" value="BON_dom"/>
</dbReference>
<dbReference type="PROSITE" id="PS51782">
    <property type="entry name" value="LYSM"/>
    <property type="match status" value="1"/>
</dbReference>
<dbReference type="PROSITE" id="PS50914">
    <property type="entry name" value="BON"/>
    <property type="match status" value="2"/>
</dbReference>
<dbReference type="PANTHER" id="PTHR34606">
    <property type="entry name" value="BON DOMAIN-CONTAINING PROTEIN"/>
    <property type="match status" value="1"/>
</dbReference>
<dbReference type="InterPro" id="IPR036779">
    <property type="entry name" value="LysM_dom_sf"/>
</dbReference>
<dbReference type="SMART" id="SM00749">
    <property type="entry name" value="BON"/>
    <property type="match status" value="2"/>
</dbReference>
<sequence>MWPFGKSTADRVKDALNEQPRLKDLGLQVQERGGTVSVSGMVPNTRYMNLIRVVAEGINGVKTVDLSGVTAQEEAAAPAQPAPATPQATVTEIAPTTIAPTTGNMNASAGSTDMDAEIKQVEDRSRVAKAVLSAIRSNGELADDPIDVLQSGSSVILRGVVDNDHEKRLLEQVARGVDGVSGVDISGVRVAQGARELAKEKDQDSGDTVYTVKPGDSLSAIAQKFYGDPMEYKKIAHYNNISNPDLIHPGDRLRIPG</sequence>
<gene>
    <name evidence="3" type="ORF">J2Y00_003075</name>
</gene>
<dbReference type="InterPro" id="IPR051686">
    <property type="entry name" value="Lipoprotein_DolP"/>
</dbReference>
<dbReference type="AlphaFoldDB" id="A0AAE4BNF7"/>
<feature type="domain" description="BON" evidence="1">
    <location>
        <begin position="4"/>
        <end position="73"/>
    </location>
</feature>
<protein>
    <submittedName>
        <fullName evidence="3">Nucleoid-associated protein YgaU</fullName>
    </submittedName>
</protein>
<evidence type="ECO:0000313" key="3">
    <source>
        <dbReference type="EMBL" id="MDR6219472.1"/>
    </source>
</evidence>
<dbReference type="SMART" id="SM00257">
    <property type="entry name" value="LysM"/>
    <property type="match status" value="1"/>
</dbReference>
<dbReference type="Gene3D" id="3.30.1340.30">
    <property type="match status" value="1"/>
</dbReference>
<evidence type="ECO:0000259" key="2">
    <source>
        <dbReference type="PROSITE" id="PS51782"/>
    </source>
</evidence>
<accession>A0AAE4BNF7</accession>
<dbReference type="InterPro" id="IPR014004">
    <property type="entry name" value="Transpt-assoc_nodulatn_dom_bac"/>
</dbReference>
<evidence type="ECO:0000313" key="4">
    <source>
        <dbReference type="Proteomes" id="UP001185331"/>
    </source>
</evidence>
<dbReference type="InterPro" id="IPR018392">
    <property type="entry name" value="LysM"/>
</dbReference>
<dbReference type="Gene3D" id="3.10.350.10">
    <property type="entry name" value="LysM domain"/>
    <property type="match status" value="1"/>
</dbReference>
<dbReference type="EMBL" id="JAVDQK010000007">
    <property type="protein sequence ID" value="MDR6219472.1"/>
    <property type="molecule type" value="Genomic_DNA"/>
</dbReference>
<comment type="caution">
    <text evidence="3">The sequence shown here is derived from an EMBL/GenBank/DDBJ whole genome shotgun (WGS) entry which is preliminary data.</text>
</comment>
<proteinExistence type="predicted"/>
<dbReference type="Proteomes" id="UP001185331">
    <property type="component" value="Unassembled WGS sequence"/>
</dbReference>
<feature type="domain" description="BON" evidence="1">
    <location>
        <begin position="123"/>
        <end position="192"/>
    </location>
</feature>
<dbReference type="PANTHER" id="PTHR34606:SF15">
    <property type="entry name" value="BON DOMAIN-CONTAINING PROTEIN"/>
    <property type="match status" value="1"/>
</dbReference>
<feature type="domain" description="LysM" evidence="2">
    <location>
        <begin position="208"/>
        <end position="255"/>
    </location>
</feature>
<name>A0AAE4BNF7_9DEIO</name>
<organism evidence="3 4">
    <name type="scientific">Deinococcus soli</name>
    <name type="common">ex Cha et al. 2016</name>
    <dbReference type="NCBI Taxonomy" id="1309411"/>
    <lineage>
        <taxon>Bacteria</taxon>
        <taxon>Thermotogati</taxon>
        <taxon>Deinococcota</taxon>
        <taxon>Deinococci</taxon>
        <taxon>Deinococcales</taxon>
        <taxon>Deinococcaceae</taxon>
        <taxon>Deinococcus</taxon>
    </lineage>
</organism>
<dbReference type="RefSeq" id="WP_309849874.1">
    <property type="nucleotide sequence ID" value="NZ_JAVDQJ010000001.1"/>
</dbReference>
<dbReference type="Pfam" id="PF01476">
    <property type="entry name" value="LysM"/>
    <property type="match status" value="1"/>
</dbReference>
<dbReference type="SUPFAM" id="SSF54106">
    <property type="entry name" value="LysM domain"/>
    <property type="match status" value="1"/>
</dbReference>
<dbReference type="CDD" id="cd00118">
    <property type="entry name" value="LysM"/>
    <property type="match status" value="1"/>
</dbReference>
<evidence type="ECO:0000259" key="1">
    <source>
        <dbReference type="PROSITE" id="PS50914"/>
    </source>
</evidence>
<dbReference type="Pfam" id="PF04972">
    <property type="entry name" value="BON"/>
    <property type="match status" value="2"/>
</dbReference>